<reference evidence="4" key="1">
    <citation type="submission" date="2016-01" db="EMBL/GenBank/DDBJ databases">
        <authorList>
            <person name="Mitreva M."/>
            <person name="Pepin K.H."/>
            <person name="Mihindukulasuriya K.A."/>
            <person name="Fulton R."/>
            <person name="Fronick C."/>
            <person name="O'Laughlin M."/>
            <person name="Miner T."/>
            <person name="Herter B."/>
            <person name="Rosa B.A."/>
            <person name="Cordes M."/>
            <person name="Tomlinson C."/>
            <person name="Wollam A."/>
            <person name="Palsikar V.B."/>
            <person name="Mardis E.R."/>
            <person name="Wilson R.K."/>
        </authorList>
    </citation>
    <scope>NUCLEOTIDE SEQUENCE [LARGE SCALE GENOMIC DNA]</scope>
    <source>
        <strain evidence="4">MJR8151</strain>
    </source>
</reference>
<dbReference type="InterPro" id="IPR005170">
    <property type="entry name" value="Transptr-assoc_dom"/>
</dbReference>
<feature type="domain" description="Transporter-associated" evidence="2">
    <location>
        <begin position="136"/>
        <end position="207"/>
    </location>
</feature>
<keyword evidence="4" id="KW-1185">Reference proteome</keyword>
<keyword evidence="1" id="KW-0472">Membrane</keyword>
<accession>A0A133KHG6</accession>
<evidence type="ECO:0000313" key="3">
    <source>
        <dbReference type="EMBL" id="KWZ78975.1"/>
    </source>
</evidence>
<dbReference type="OrthoDB" id="1696956at2"/>
<evidence type="ECO:0000313" key="4">
    <source>
        <dbReference type="Proteomes" id="UP000070383"/>
    </source>
</evidence>
<feature type="transmembrane region" description="Helical" evidence="1">
    <location>
        <begin position="106"/>
        <end position="124"/>
    </location>
</feature>
<dbReference type="AlphaFoldDB" id="A0A133KHG6"/>
<dbReference type="InterPro" id="IPR016169">
    <property type="entry name" value="FAD-bd_PCMH_sub2"/>
</dbReference>
<dbReference type="EMBL" id="LRPM01000010">
    <property type="protein sequence ID" value="KWZ78975.1"/>
    <property type="molecule type" value="Genomic_DNA"/>
</dbReference>
<evidence type="ECO:0000256" key="1">
    <source>
        <dbReference type="SAM" id="Phobius"/>
    </source>
</evidence>
<comment type="caution">
    <text evidence="3">The sequence shown here is derived from an EMBL/GenBank/DDBJ whole genome shotgun (WGS) entry which is preliminary data.</text>
</comment>
<dbReference type="PATRIC" id="fig|33036.3.peg.456"/>
<feature type="transmembrane region" description="Helical" evidence="1">
    <location>
        <begin position="59"/>
        <end position="77"/>
    </location>
</feature>
<proteinExistence type="predicted"/>
<dbReference type="GO" id="GO:0050660">
    <property type="term" value="F:flavin adenine dinucleotide binding"/>
    <property type="evidence" value="ECO:0007669"/>
    <property type="project" value="InterPro"/>
</dbReference>
<dbReference type="SUPFAM" id="SSF56176">
    <property type="entry name" value="FAD-binding/transporter-associated domain-like"/>
    <property type="match status" value="1"/>
</dbReference>
<name>A0A133KHG6_9FIRM</name>
<protein>
    <recommendedName>
        <fullName evidence="2">Transporter-associated domain-containing protein</fullName>
    </recommendedName>
</protein>
<dbReference type="InterPro" id="IPR036318">
    <property type="entry name" value="FAD-bd_PCMH-like_sf"/>
</dbReference>
<feature type="transmembrane region" description="Helical" evidence="1">
    <location>
        <begin position="20"/>
        <end position="39"/>
    </location>
</feature>
<organism evidence="3 4">
    <name type="scientific">Anaerococcus tetradius</name>
    <dbReference type="NCBI Taxonomy" id="33036"/>
    <lineage>
        <taxon>Bacteria</taxon>
        <taxon>Bacillati</taxon>
        <taxon>Bacillota</taxon>
        <taxon>Tissierellia</taxon>
        <taxon>Tissierellales</taxon>
        <taxon>Peptoniphilaceae</taxon>
        <taxon>Anaerococcus</taxon>
    </lineage>
</organism>
<sequence length="208" mass="23518">MKHKKANEIIEKTATIIEVLICIIVILGVCSGIPKLVHYIVEIFRVGNLQNSYMLMNDFLKHALLLIVGIELIAMVITRSHESILTLILFVIARKMLVYSQGLTDILIGTVSVAIIFAVMKFILSDKKLLAKLDNTFDASVSISKLNKEYNLNLPTMTHTLAGLVYELADKEKIKDIHENTTIAYGQYIYRILSIENDVITRVRIEEN</sequence>
<dbReference type="STRING" id="33036.HMPREF3200_00458"/>
<dbReference type="Proteomes" id="UP000070383">
    <property type="component" value="Unassembled WGS sequence"/>
</dbReference>
<keyword evidence="1" id="KW-0812">Transmembrane</keyword>
<dbReference type="Pfam" id="PF03471">
    <property type="entry name" value="CorC_HlyC"/>
    <property type="match status" value="1"/>
</dbReference>
<gene>
    <name evidence="3" type="ORF">HMPREF3200_00458</name>
</gene>
<evidence type="ECO:0000259" key="2">
    <source>
        <dbReference type="Pfam" id="PF03471"/>
    </source>
</evidence>
<dbReference type="Gene3D" id="3.30.465.10">
    <property type="match status" value="1"/>
</dbReference>
<dbReference type="RefSeq" id="WP_004836253.1">
    <property type="nucleotide sequence ID" value="NZ_CAMPUE010000014.1"/>
</dbReference>
<keyword evidence="1" id="KW-1133">Transmembrane helix</keyword>